<gene>
    <name evidence="1" type="ORF">BJX63DRAFT_364470</name>
</gene>
<comment type="caution">
    <text evidence="1">The sequence shown here is derived from an EMBL/GenBank/DDBJ whole genome shotgun (WGS) entry which is preliminary data.</text>
</comment>
<evidence type="ECO:0000313" key="1">
    <source>
        <dbReference type="EMBL" id="KAL2809392.1"/>
    </source>
</evidence>
<dbReference type="Proteomes" id="UP001610334">
    <property type="component" value="Unassembled WGS sequence"/>
</dbReference>
<protein>
    <submittedName>
        <fullName evidence="1">Uncharacterized protein</fullName>
    </submittedName>
</protein>
<dbReference type="EMBL" id="JBFXLT010000090">
    <property type="protein sequence ID" value="KAL2809392.1"/>
    <property type="molecule type" value="Genomic_DNA"/>
</dbReference>
<proteinExistence type="predicted"/>
<name>A0ABR4H1Q7_9EURO</name>
<keyword evidence="2" id="KW-1185">Reference proteome</keyword>
<sequence>MLDYEVHKYMKVELMNCDRSVLLTNSSNTSFMYRNSCKRTELDEEGAIKIFRYQNLHQSLYVSARCTPRDSSNHTDCRTSDGLADLTKMLVKPRDLIGRPQLGGQLGTSVNLCYVGWLRAHLTLLW</sequence>
<accession>A0ABR4H1Q7</accession>
<evidence type="ECO:0000313" key="2">
    <source>
        <dbReference type="Proteomes" id="UP001610334"/>
    </source>
</evidence>
<organism evidence="1 2">
    <name type="scientific">Aspergillus granulosus</name>
    <dbReference type="NCBI Taxonomy" id="176169"/>
    <lineage>
        <taxon>Eukaryota</taxon>
        <taxon>Fungi</taxon>
        <taxon>Dikarya</taxon>
        <taxon>Ascomycota</taxon>
        <taxon>Pezizomycotina</taxon>
        <taxon>Eurotiomycetes</taxon>
        <taxon>Eurotiomycetidae</taxon>
        <taxon>Eurotiales</taxon>
        <taxon>Aspergillaceae</taxon>
        <taxon>Aspergillus</taxon>
        <taxon>Aspergillus subgen. Nidulantes</taxon>
    </lineage>
</organism>
<reference evidence="1 2" key="1">
    <citation type="submission" date="2024-07" db="EMBL/GenBank/DDBJ databases">
        <title>Section-level genome sequencing and comparative genomics of Aspergillus sections Usti and Cavernicolus.</title>
        <authorList>
            <consortium name="Lawrence Berkeley National Laboratory"/>
            <person name="Nybo J.L."/>
            <person name="Vesth T.C."/>
            <person name="Theobald S."/>
            <person name="Frisvad J.C."/>
            <person name="Larsen T.O."/>
            <person name="Kjaerboelling I."/>
            <person name="Rothschild-Mancinelli K."/>
            <person name="Lyhne E.K."/>
            <person name="Kogle M.E."/>
            <person name="Barry K."/>
            <person name="Clum A."/>
            <person name="Na H."/>
            <person name="Ledsgaard L."/>
            <person name="Lin J."/>
            <person name="Lipzen A."/>
            <person name="Kuo A."/>
            <person name="Riley R."/>
            <person name="Mondo S."/>
            <person name="Labutti K."/>
            <person name="Haridas S."/>
            <person name="Pangalinan J."/>
            <person name="Salamov A.A."/>
            <person name="Simmons B.A."/>
            <person name="Magnuson J.K."/>
            <person name="Chen J."/>
            <person name="Drula E."/>
            <person name="Henrissat B."/>
            <person name="Wiebenga A."/>
            <person name="Lubbers R.J."/>
            <person name="Gomes A.C."/>
            <person name="Makela M.R."/>
            <person name="Stajich J."/>
            <person name="Grigoriev I.V."/>
            <person name="Mortensen U.H."/>
            <person name="De Vries R.P."/>
            <person name="Baker S.E."/>
            <person name="Andersen M.R."/>
        </authorList>
    </citation>
    <scope>NUCLEOTIDE SEQUENCE [LARGE SCALE GENOMIC DNA]</scope>
    <source>
        <strain evidence="1 2">CBS 588.65</strain>
    </source>
</reference>